<evidence type="ECO:0000256" key="5">
    <source>
        <dbReference type="ARBA" id="ARBA00023212"/>
    </source>
</evidence>
<dbReference type="EMBL" id="OU503050">
    <property type="protein sequence ID" value="CAI9776982.1"/>
    <property type="molecule type" value="Genomic_DNA"/>
</dbReference>
<sequence length="283" mass="32503">MEGRIEGFSSERDLRGASMFLLLLSNPGDERPSYDMRSFLKFCVNSSNSTVHSHNFIVQTPNCVNVVILNISLSKYIMEASFMISQTMWCTKGDLFCSSTSFMVNGAPERICARKELTKLESEEDIKGMLRDMDGHPDVKIYFAVQMQSYALSLHPWSSQVDEDQTFDDCYVPSIAENEGREPEGNWPDQFFIFEENADELWSQYDETLQYHNEEDTNIVIVDLPVSLQAQLMANTSRLYLTCIRNTLEAAMCLQNFPCQEVERHNKPEVELKYVICVYAHPC</sequence>
<accession>A0AAD2E347</accession>
<gene>
    <name evidence="6" type="ORF">FPE_LOCUS24412</name>
</gene>
<protein>
    <submittedName>
        <fullName evidence="6">Uncharacterized protein</fullName>
    </submittedName>
</protein>
<dbReference type="PANTHER" id="PTHR22629:SF0">
    <property type="entry name" value="ACTIN-RELATED PROTEIN 2_3 COMPLEX SUBUNIT 4"/>
    <property type="match status" value="1"/>
</dbReference>
<dbReference type="Proteomes" id="UP000834106">
    <property type="component" value="Chromosome 15"/>
</dbReference>
<dbReference type="InterPro" id="IPR008384">
    <property type="entry name" value="ARPC4"/>
</dbReference>
<comment type="similarity">
    <text evidence="2">Belongs to the ARPC4 family.</text>
</comment>
<name>A0AAD2E347_9LAMI</name>
<evidence type="ECO:0000313" key="7">
    <source>
        <dbReference type="Proteomes" id="UP000834106"/>
    </source>
</evidence>
<keyword evidence="4" id="KW-0009">Actin-binding</keyword>
<keyword evidence="7" id="KW-1185">Reference proteome</keyword>
<organism evidence="6 7">
    <name type="scientific">Fraxinus pennsylvanica</name>
    <dbReference type="NCBI Taxonomy" id="56036"/>
    <lineage>
        <taxon>Eukaryota</taxon>
        <taxon>Viridiplantae</taxon>
        <taxon>Streptophyta</taxon>
        <taxon>Embryophyta</taxon>
        <taxon>Tracheophyta</taxon>
        <taxon>Spermatophyta</taxon>
        <taxon>Magnoliopsida</taxon>
        <taxon>eudicotyledons</taxon>
        <taxon>Gunneridae</taxon>
        <taxon>Pentapetalae</taxon>
        <taxon>asterids</taxon>
        <taxon>lamiids</taxon>
        <taxon>Lamiales</taxon>
        <taxon>Oleaceae</taxon>
        <taxon>Oleeae</taxon>
        <taxon>Fraxinus</taxon>
    </lineage>
</organism>
<evidence type="ECO:0000256" key="1">
    <source>
        <dbReference type="ARBA" id="ARBA00004245"/>
    </source>
</evidence>
<keyword evidence="3" id="KW-0963">Cytoplasm</keyword>
<dbReference type="Pfam" id="PF05856">
    <property type="entry name" value="ARPC4"/>
    <property type="match status" value="1"/>
</dbReference>
<dbReference type="GO" id="GO:0051015">
    <property type="term" value="F:actin filament binding"/>
    <property type="evidence" value="ECO:0007669"/>
    <property type="project" value="TreeGrafter"/>
</dbReference>
<dbReference type="PANTHER" id="PTHR22629">
    <property type="entry name" value="ARP2/3 COMPLEX 20 KD SUBUNIT"/>
    <property type="match status" value="1"/>
</dbReference>
<proteinExistence type="inferred from homology"/>
<keyword evidence="5" id="KW-0206">Cytoskeleton</keyword>
<dbReference type="AlphaFoldDB" id="A0AAD2E347"/>
<dbReference type="Gene3D" id="3.30.1460.20">
    <property type="match status" value="1"/>
</dbReference>
<dbReference type="InterPro" id="IPR034666">
    <property type="entry name" value="ARPC2/4"/>
</dbReference>
<comment type="subcellular location">
    <subcellularLocation>
        <location evidence="1">Cytoplasm</location>
        <location evidence="1">Cytoskeleton</location>
    </subcellularLocation>
</comment>
<dbReference type="GO" id="GO:0005885">
    <property type="term" value="C:Arp2/3 protein complex"/>
    <property type="evidence" value="ECO:0007669"/>
    <property type="project" value="InterPro"/>
</dbReference>
<evidence type="ECO:0000313" key="6">
    <source>
        <dbReference type="EMBL" id="CAI9776982.1"/>
    </source>
</evidence>
<dbReference type="GO" id="GO:0030041">
    <property type="term" value="P:actin filament polymerization"/>
    <property type="evidence" value="ECO:0007669"/>
    <property type="project" value="InterPro"/>
</dbReference>
<evidence type="ECO:0000256" key="3">
    <source>
        <dbReference type="ARBA" id="ARBA00022490"/>
    </source>
</evidence>
<dbReference type="SUPFAM" id="SSF69645">
    <property type="entry name" value="Arp2/3 complex subunits"/>
    <property type="match status" value="1"/>
</dbReference>
<dbReference type="GO" id="GO:0034314">
    <property type="term" value="P:Arp2/3 complex-mediated actin nucleation"/>
    <property type="evidence" value="ECO:0007669"/>
    <property type="project" value="InterPro"/>
</dbReference>
<reference evidence="6" key="1">
    <citation type="submission" date="2023-05" db="EMBL/GenBank/DDBJ databases">
        <authorList>
            <person name="Huff M."/>
        </authorList>
    </citation>
    <scope>NUCLEOTIDE SEQUENCE</scope>
</reference>
<evidence type="ECO:0000256" key="2">
    <source>
        <dbReference type="ARBA" id="ARBA00005919"/>
    </source>
</evidence>
<evidence type="ECO:0000256" key="4">
    <source>
        <dbReference type="ARBA" id="ARBA00023203"/>
    </source>
</evidence>